<name>A0A450T414_9GAMM</name>
<dbReference type="AlphaFoldDB" id="A0A450T414"/>
<evidence type="ECO:0000313" key="1">
    <source>
        <dbReference type="EMBL" id="VFJ61358.1"/>
    </source>
</evidence>
<protein>
    <submittedName>
        <fullName evidence="1">Uncharacterized protein</fullName>
    </submittedName>
</protein>
<gene>
    <name evidence="2" type="ORF">BECKFM1743A_GA0114220_103003</name>
    <name evidence="3" type="ORF">BECKFM1743B_GA0114221_102803</name>
    <name evidence="1" type="ORF">BECKFM1743C_GA0114222_102923</name>
</gene>
<evidence type="ECO:0000313" key="2">
    <source>
        <dbReference type="EMBL" id="VFJ62149.1"/>
    </source>
</evidence>
<accession>A0A450T414</accession>
<dbReference type="EMBL" id="CAADFA010000292">
    <property type="protein sequence ID" value="VFJ61358.1"/>
    <property type="molecule type" value="Genomic_DNA"/>
</dbReference>
<reference evidence="1" key="1">
    <citation type="submission" date="2019-02" db="EMBL/GenBank/DDBJ databases">
        <authorList>
            <person name="Gruber-Vodicka R. H."/>
            <person name="Seah K. B. B."/>
        </authorList>
    </citation>
    <scope>NUCLEOTIDE SEQUENCE</scope>
    <source>
        <strain evidence="2">BECK_BZ163</strain>
        <strain evidence="3">BECK_BZ164</strain>
        <strain evidence="1">BECK_BZ165</strain>
    </source>
</reference>
<sequence>MFRLAPRIVGFVDNSPISAKCFLKSRLTKLQRAVLDFAISVTLPGLLFVSPIPGNATSLHEPSVCMVTKRGGDISLTTENRTHPLRSFITLRNGDRLLLKQGSELKLVYFGTSETPGRMETWTGPVELIVDEKETRSNGKQTAEARTSLPIAPGSDRYVIAIEDRPIMRLAPQTIAGENAMVEPVDNGRWL</sequence>
<evidence type="ECO:0000313" key="3">
    <source>
        <dbReference type="EMBL" id="VFK13430.1"/>
    </source>
</evidence>
<proteinExistence type="predicted"/>
<organism evidence="1">
    <name type="scientific">Candidatus Kentrum sp. FM</name>
    <dbReference type="NCBI Taxonomy" id="2126340"/>
    <lineage>
        <taxon>Bacteria</taxon>
        <taxon>Pseudomonadati</taxon>
        <taxon>Pseudomonadota</taxon>
        <taxon>Gammaproteobacteria</taxon>
        <taxon>Candidatus Kentrum</taxon>
    </lineage>
</organism>
<dbReference type="EMBL" id="CAADFL010000280">
    <property type="protein sequence ID" value="VFK13430.1"/>
    <property type="molecule type" value="Genomic_DNA"/>
</dbReference>
<dbReference type="EMBL" id="CAADEZ010000300">
    <property type="protein sequence ID" value="VFJ62149.1"/>
    <property type="molecule type" value="Genomic_DNA"/>
</dbReference>